<gene>
    <name evidence="2" type="ORF">F444_09609</name>
</gene>
<organism evidence="2 3">
    <name type="scientific">Phytophthora nicotianae P1976</name>
    <dbReference type="NCBI Taxonomy" id="1317066"/>
    <lineage>
        <taxon>Eukaryota</taxon>
        <taxon>Sar</taxon>
        <taxon>Stramenopiles</taxon>
        <taxon>Oomycota</taxon>
        <taxon>Peronosporomycetes</taxon>
        <taxon>Peronosporales</taxon>
        <taxon>Peronosporaceae</taxon>
        <taxon>Phytophthora</taxon>
    </lineage>
</organism>
<evidence type="ECO:0000313" key="2">
    <source>
        <dbReference type="EMBL" id="ETO74709.1"/>
    </source>
</evidence>
<evidence type="ECO:0000313" key="3">
    <source>
        <dbReference type="Proteomes" id="UP000028582"/>
    </source>
</evidence>
<dbReference type="AlphaFoldDB" id="A0A081A748"/>
<comment type="caution">
    <text evidence="2">The sequence shown here is derived from an EMBL/GenBank/DDBJ whole genome shotgun (WGS) entry which is preliminary data.</text>
</comment>
<dbReference type="Proteomes" id="UP000028582">
    <property type="component" value="Unassembled WGS sequence"/>
</dbReference>
<name>A0A081A748_PHYNI</name>
<dbReference type="EMBL" id="ANJA01001764">
    <property type="protein sequence ID" value="ETO74709.1"/>
    <property type="molecule type" value="Genomic_DNA"/>
</dbReference>
<reference evidence="2 3" key="1">
    <citation type="submission" date="2013-11" db="EMBL/GenBank/DDBJ databases">
        <title>The Genome Sequence of Phytophthora parasitica P1976.</title>
        <authorList>
            <consortium name="The Broad Institute Genomics Platform"/>
            <person name="Russ C."/>
            <person name="Tyler B."/>
            <person name="Panabieres F."/>
            <person name="Shan W."/>
            <person name="Tripathy S."/>
            <person name="Grunwald N."/>
            <person name="Machado M."/>
            <person name="Johnson C.S."/>
            <person name="Walker B."/>
            <person name="Young S."/>
            <person name="Zeng Q."/>
            <person name="Gargeya S."/>
            <person name="Fitzgerald M."/>
            <person name="Haas B."/>
            <person name="Abouelleil A."/>
            <person name="Allen A.W."/>
            <person name="Alvarado L."/>
            <person name="Arachchi H.M."/>
            <person name="Berlin A.M."/>
            <person name="Chapman S.B."/>
            <person name="Gainer-Dewar J."/>
            <person name="Goldberg J."/>
            <person name="Griggs A."/>
            <person name="Gujja S."/>
            <person name="Hansen M."/>
            <person name="Howarth C."/>
            <person name="Imamovic A."/>
            <person name="Ireland A."/>
            <person name="Larimer J."/>
            <person name="McCowan C."/>
            <person name="Murphy C."/>
            <person name="Pearson M."/>
            <person name="Poon T.W."/>
            <person name="Priest M."/>
            <person name="Roberts A."/>
            <person name="Saif S."/>
            <person name="Shea T."/>
            <person name="Sisk P."/>
            <person name="Sykes S."/>
            <person name="Wortman J."/>
            <person name="Nusbaum C."/>
            <person name="Birren B."/>
        </authorList>
    </citation>
    <scope>NUCLEOTIDE SEQUENCE [LARGE SCALE GENOMIC DNA]</scope>
    <source>
        <strain evidence="2 3">P1976</strain>
    </source>
</reference>
<proteinExistence type="predicted"/>
<accession>A0A081A748</accession>
<evidence type="ECO:0000256" key="1">
    <source>
        <dbReference type="SAM" id="MobiDB-lite"/>
    </source>
</evidence>
<feature type="region of interest" description="Disordered" evidence="1">
    <location>
        <begin position="1"/>
        <end position="79"/>
    </location>
</feature>
<sequence length="79" mass="8562">MATDKDTWNSCRGTPDTAKRESAPPKVPSASGLPKGLSRQADGPNIHKRGLLSPPSTEVRKTHASHGGRQREWQMGQTD</sequence>
<protein>
    <submittedName>
        <fullName evidence="2">Uncharacterized protein</fullName>
    </submittedName>
</protein>